<dbReference type="EMBL" id="JAUYZG010000018">
    <property type="protein sequence ID" value="KAK2881546.1"/>
    <property type="molecule type" value="Genomic_DNA"/>
</dbReference>
<feature type="region of interest" description="Disordered" evidence="1">
    <location>
        <begin position="72"/>
        <end position="108"/>
    </location>
</feature>
<evidence type="ECO:0000256" key="1">
    <source>
        <dbReference type="SAM" id="MobiDB-lite"/>
    </source>
</evidence>
<keyword evidence="3" id="KW-1185">Reference proteome</keyword>
<evidence type="ECO:0000313" key="3">
    <source>
        <dbReference type="Proteomes" id="UP001187343"/>
    </source>
</evidence>
<protein>
    <submittedName>
        <fullName evidence="2">Uncharacterized protein</fullName>
    </submittedName>
</protein>
<dbReference type="Proteomes" id="UP001187343">
    <property type="component" value="Unassembled WGS sequence"/>
</dbReference>
<feature type="compositionally biased region" description="Polar residues" evidence="1">
    <location>
        <begin position="95"/>
        <end position="108"/>
    </location>
</feature>
<reference evidence="2" key="1">
    <citation type="submission" date="2023-08" db="EMBL/GenBank/DDBJ databases">
        <title>Chromosome-level Genome Assembly of mud carp (Cirrhinus molitorella).</title>
        <authorList>
            <person name="Liu H."/>
        </authorList>
    </citation>
    <scope>NUCLEOTIDE SEQUENCE</scope>
    <source>
        <strain evidence="2">Prfri</strain>
        <tissue evidence="2">Muscle</tissue>
    </source>
</reference>
<accession>A0AA88TF39</accession>
<name>A0AA88TF39_9TELE</name>
<proteinExistence type="predicted"/>
<gene>
    <name evidence="2" type="ORF">Q8A67_018814</name>
</gene>
<evidence type="ECO:0000313" key="2">
    <source>
        <dbReference type="EMBL" id="KAK2881546.1"/>
    </source>
</evidence>
<dbReference type="AlphaFoldDB" id="A0AA88TF39"/>
<feature type="region of interest" description="Disordered" evidence="1">
    <location>
        <begin position="1"/>
        <end position="29"/>
    </location>
</feature>
<sequence>MSAAKGTTPSARRRLAAACHGGQSPLGQRERGLRIVHNKLRHGLYHQSTTGAALHNEKKPFTHLFSPAGATTSLGNLSTGRGDGHRRTPSHCHHGNQSFLPPTLTGNF</sequence>
<feature type="compositionally biased region" description="Polar residues" evidence="1">
    <location>
        <begin position="1"/>
        <end position="10"/>
    </location>
</feature>
<comment type="caution">
    <text evidence="2">The sequence shown here is derived from an EMBL/GenBank/DDBJ whole genome shotgun (WGS) entry which is preliminary data.</text>
</comment>
<organism evidence="2 3">
    <name type="scientific">Cirrhinus molitorella</name>
    <name type="common">mud carp</name>
    <dbReference type="NCBI Taxonomy" id="172907"/>
    <lineage>
        <taxon>Eukaryota</taxon>
        <taxon>Metazoa</taxon>
        <taxon>Chordata</taxon>
        <taxon>Craniata</taxon>
        <taxon>Vertebrata</taxon>
        <taxon>Euteleostomi</taxon>
        <taxon>Actinopterygii</taxon>
        <taxon>Neopterygii</taxon>
        <taxon>Teleostei</taxon>
        <taxon>Ostariophysi</taxon>
        <taxon>Cypriniformes</taxon>
        <taxon>Cyprinidae</taxon>
        <taxon>Labeoninae</taxon>
        <taxon>Labeonini</taxon>
        <taxon>Cirrhinus</taxon>
    </lineage>
</organism>